<proteinExistence type="predicted"/>
<reference evidence="4 5" key="1">
    <citation type="submission" date="2020-10" db="EMBL/GenBank/DDBJ databases">
        <title>The Coptis chinensis genome and diversification of protoberbering-type alkaloids.</title>
        <authorList>
            <person name="Wang B."/>
            <person name="Shu S."/>
            <person name="Song C."/>
            <person name="Liu Y."/>
        </authorList>
    </citation>
    <scope>NUCLEOTIDE SEQUENCE [LARGE SCALE GENOMIC DNA]</scope>
    <source>
        <strain evidence="4">HL-2020</strain>
        <tissue evidence="4">Leaf</tissue>
    </source>
</reference>
<organism evidence="4 5">
    <name type="scientific">Coptis chinensis</name>
    <dbReference type="NCBI Taxonomy" id="261450"/>
    <lineage>
        <taxon>Eukaryota</taxon>
        <taxon>Viridiplantae</taxon>
        <taxon>Streptophyta</taxon>
        <taxon>Embryophyta</taxon>
        <taxon>Tracheophyta</taxon>
        <taxon>Spermatophyta</taxon>
        <taxon>Magnoliopsida</taxon>
        <taxon>Ranunculales</taxon>
        <taxon>Ranunculaceae</taxon>
        <taxon>Coptidoideae</taxon>
        <taxon>Coptis</taxon>
    </lineage>
</organism>
<comment type="caution">
    <text evidence="4">The sequence shown here is derived from an EMBL/GenBank/DDBJ whole genome shotgun (WGS) entry which is preliminary data.</text>
</comment>
<protein>
    <recommendedName>
        <fullName evidence="3">Protein kinase domain-containing protein</fullName>
    </recommendedName>
</protein>
<dbReference type="PROSITE" id="PS50011">
    <property type="entry name" value="PROTEIN_KINASE_DOM"/>
    <property type="match status" value="1"/>
</dbReference>
<accession>A0A835HF16</accession>
<dbReference type="InterPro" id="IPR050528">
    <property type="entry name" value="L-type_Lectin-RKs"/>
</dbReference>
<dbReference type="PANTHER" id="PTHR27007">
    <property type="match status" value="1"/>
</dbReference>
<dbReference type="InterPro" id="IPR011009">
    <property type="entry name" value="Kinase-like_dom_sf"/>
</dbReference>
<evidence type="ECO:0000256" key="1">
    <source>
        <dbReference type="ARBA" id="ARBA00022741"/>
    </source>
</evidence>
<dbReference type="SUPFAM" id="SSF56112">
    <property type="entry name" value="Protein kinase-like (PK-like)"/>
    <property type="match status" value="1"/>
</dbReference>
<feature type="domain" description="Protein kinase" evidence="3">
    <location>
        <begin position="1"/>
        <end position="142"/>
    </location>
</feature>
<dbReference type="InterPro" id="IPR000719">
    <property type="entry name" value="Prot_kinase_dom"/>
</dbReference>
<gene>
    <name evidence="4" type="ORF">IFM89_001564</name>
</gene>
<dbReference type="Gene3D" id="1.10.510.10">
    <property type="entry name" value="Transferase(Phosphotransferase) domain 1"/>
    <property type="match status" value="1"/>
</dbReference>
<evidence type="ECO:0000313" key="4">
    <source>
        <dbReference type="EMBL" id="KAF9595663.1"/>
    </source>
</evidence>
<dbReference type="OrthoDB" id="6718656at2759"/>
<keyword evidence="2" id="KW-0067">ATP-binding</keyword>
<dbReference type="EMBL" id="JADFTS010000007">
    <property type="protein sequence ID" value="KAF9595663.1"/>
    <property type="molecule type" value="Genomic_DNA"/>
</dbReference>
<dbReference type="GO" id="GO:0005524">
    <property type="term" value="F:ATP binding"/>
    <property type="evidence" value="ECO:0007669"/>
    <property type="project" value="UniProtKB-KW"/>
</dbReference>
<dbReference type="Proteomes" id="UP000631114">
    <property type="component" value="Unassembled WGS sequence"/>
</dbReference>
<keyword evidence="5" id="KW-1185">Reference proteome</keyword>
<keyword evidence="1" id="KW-0547">Nucleotide-binding</keyword>
<evidence type="ECO:0000259" key="3">
    <source>
        <dbReference type="PROSITE" id="PS50011"/>
    </source>
</evidence>
<dbReference type="AlphaFoldDB" id="A0A835HF16"/>
<evidence type="ECO:0000256" key="2">
    <source>
        <dbReference type="ARBA" id="ARBA00022840"/>
    </source>
</evidence>
<name>A0A835HF16_9MAGN</name>
<evidence type="ECO:0000313" key="5">
    <source>
        <dbReference type="Proteomes" id="UP000631114"/>
    </source>
</evidence>
<sequence length="142" mass="15598">MPATKQVHHSKLQDYIIAIRLPNDPKLCCAMTFEGFTKLANNRSSSGNIASTVDIHNSDGETNPKLGDFDLAKLCDHGVDPQTSRHAGTLNYIAQELVRTGKASTHIDVYLFGAFLTTVPNQGIIRRGVWDGARHTARLKLL</sequence>
<dbReference type="GO" id="GO:0004672">
    <property type="term" value="F:protein kinase activity"/>
    <property type="evidence" value="ECO:0007669"/>
    <property type="project" value="InterPro"/>
</dbReference>